<keyword evidence="1" id="KW-1133">Transmembrane helix</keyword>
<protein>
    <submittedName>
        <fullName evidence="2">Uncharacterized protein</fullName>
    </submittedName>
</protein>
<keyword evidence="1" id="KW-0812">Transmembrane</keyword>
<feature type="transmembrane region" description="Helical" evidence="1">
    <location>
        <begin position="14"/>
        <end position="33"/>
    </location>
</feature>
<sequence length="71" mass="8138">MMALTKVQLTSQDVVVFFEIATIFAWLVMPANFELVMHYIQRCGTCISAWIWLGDKEFAAFKLILKGASRH</sequence>
<reference evidence="2 3" key="1">
    <citation type="journal article" date="2014" name="Am. J. Bot.">
        <title>Genome assembly and annotation for red clover (Trifolium pratense; Fabaceae).</title>
        <authorList>
            <person name="Istvanek J."/>
            <person name="Jaros M."/>
            <person name="Krenek A."/>
            <person name="Repkova J."/>
        </authorList>
    </citation>
    <scope>NUCLEOTIDE SEQUENCE [LARGE SCALE GENOMIC DNA]</scope>
    <source>
        <strain evidence="3">cv. Tatra</strain>
        <tissue evidence="2">Young leaves</tissue>
    </source>
</reference>
<dbReference type="AlphaFoldDB" id="A0A2K3K4D8"/>
<evidence type="ECO:0000313" key="3">
    <source>
        <dbReference type="Proteomes" id="UP000236291"/>
    </source>
</evidence>
<evidence type="ECO:0000256" key="1">
    <source>
        <dbReference type="SAM" id="Phobius"/>
    </source>
</evidence>
<gene>
    <name evidence="2" type="ORF">L195_g060520</name>
</gene>
<evidence type="ECO:0000313" key="2">
    <source>
        <dbReference type="EMBL" id="PNX61136.1"/>
    </source>
</evidence>
<reference evidence="2 3" key="2">
    <citation type="journal article" date="2017" name="Front. Plant Sci.">
        <title>Gene Classification and Mining of Molecular Markers Useful in Red Clover (Trifolium pratense) Breeding.</title>
        <authorList>
            <person name="Istvanek J."/>
            <person name="Dluhosova J."/>
            <person name="Dluhos P."/>
            <person name="Patkova L."/>
            <person name="Nedelnik J."/>
            <person name="Repkova J."/>
        </authorList>
    </citation>
    <scope>NUCLEOTIDE SEQUENCE [LARGE SCALE GENOMIC DNA]</scope>
    <source>
        <strain evidence="3">cv. Tatra</strain>
        <tissue evidence="2">Young leaves</tissue>
    </source>
</reference>
<dbReference type="Proteomes" id="UP000236291">
    <property type="component" value="Unassembled WGS sequence"/>
</dbReference>
<comment type="caution">
    <text evidence="2">The sequence shown here is derived from an EMBL/GenBank/DDBJ whole genome shotgun (WGS) entry which is preliminary data.</text>
</comment>
<keyword evidence="1" id="KW-0472">Membrane</keyword>
<organism evidence="2 3">
    <name type="scientific">Trifolium pratense</name>
    <name type="common">Red clover</name>
    <dbReference type="NCBI Taxonomy" id="57577"/>
    <lineage>
        <taxon>Eukaryota</taxon>
        <taxon>Viridiplantae</taxon>
        <taxon>Streptophyta</taxon>
        <taxon>Embryophyta</taxon>
        <taxon>Tracheophyta</taxon>
        <taxon>Spermatophyta</taxon>
        <taxon>Magnoliopsida</taxon>
        <taxon>eudicotyledons</taxon>
        <taxon>Gunneridae</taxon>
        <taxon>Pentapetalae</taxon>
        <taxon>rosids</taxon>
        <taxon>fabids</taxon>
        <taxon>Fabales</taxon>
        <taxon>Fabaceae</taxon>
        <taxon>Papilionoideae</taxon>
        <taxon>50 kb inversion clade</taxon>
        <taxon>NPAAA clade</taxon>
        <taxon>Hologalegina</taxon>
        <taxon>IRL clade</taxon>
        <taxon>Trifolieae</taxon>
        <taxon>Trifolium</taxon>
    </lineage>
</organism>
<name>A0A2K3K4D8_TRIPR</name>
<feature type="non-terminal residue" evidence="2">
    <location>
        <position position="71"/>
    </location>
</feature>
<dbReference type="EMBL" id="ASHM01140329">
    <property type="protein sequence ID" value="PNX61136.1"/>
    <property type="molecule type" value="Genomic_DNA"/>
</dbReference>
<accession>A0A2K3K4D8</accession>
<proteinExistence type="predicted"/>